<evidence type="ECO:0000313" key="6">
    <source>
        <dbReference type="Proteomes" id="UP001212841"/>
    </source>
</evidence>
<dbReference type="Gene3D" id="3.30.70.330">
    <property type="match status" value="2"/>
</dbReference>
<feature type="non-terminal residue" evidence="5">
    <location>
        <position position="1"/>
    </location>
</feature>
<feature type="domain" description="RRM" evidence="4">
    <location>
        <begin position="220"/>
        <end position="303"/>
    </location>
</feature>
<evidence type="ECO:0000313" key="5">
    <source>
        <dbReference type="EMBL" id="KAJ3054910.1"/>
    </source>
</evidence>
<feature type="region of interest" description="Disordered" evidence="3">
    <location>
        <begin position="307"/>
        <end position="360"/>
    </location>
</feature>
<name>A0AAD5SHD7_9FUNG</name>
<dbReference type="PROSITE" id="PS50102">
    <property type="entry name" value="RRM"/>
    <property type="match status" value="2"/>
</dbReference>
<dbReference type="EMBL" id="JADGJD010000106">
    <property type="protein sequence ID" value="KAJ3054910.1"/>
    <property type="molecule type" value="Genomic_DNA"/>
</dbReference>
<feature type="compositionally biased region" description="Low complexity" evidence="3">
    <location>
        <begin position="177"/>
        <end position="196"/>
    </location>
</feature>
<dbReference type="PANTHER" id="PTHR10352">
    <property type="entry name" value="EUKARYOTIC TRANSLATION INITIATION FACTOR 3 SUBUNIT G"/>
    <property type="match status" value="1"/>
</dbReference>
<dbReference type="AlphaFoldDB" id="A0AAD5SHD7"/>
<dbReference type="Proteomes" id="UP001212841">
    <property type="component" value="Unassembled WGS sequence"/>
</dbReference>
<feature type="region of interest" description="Disordered" evidence="3">
    <location>
        <begin position="1"/>
        <end position="213"/>
    </location>
</feature>
<proteinExistence type="predicted"/>
<gene>
    <name evidence="5" type="ORF">HK097_000375</name>
</gene>
<evidence type="ECO:0000259" key="4">
    <source>
        <dbReference type="PROSITE" id="PS50102"/>
    </source>
</evidence>
<keyword evidence="1 2" id="KW-0694">RNA-binding</keyword>
<reference evidence="5" key="1">
    <citation type="submission" date="2020-05" db="EMBL/GenBank/DDBJ databases">
        <title>Phylogenomic resolution of chytrid fungi.</title>
        <authorList>
            <person name="Stajich J.E."/>
            <person name="Amses K."/>
            <person name="Simmons R."/>
            <person name="Seto K."/>
            <person name="Myers J."/>
            <person name="Bonds A."/>
            <person name="Quandt C.A."/>
            <person name="Barry K."/>
            <person name="Liu P."/>
            <person name="Grigoriev I."/>
            <person name="Longcore J.E."/>
            <person name="James T.Y."/>
        </authorList>
    </citation>
    <scope>NUCLEOTIDE SEQUENCE</scope>
    <source>
        <strain evidence="5">JEL0318</strain>
    </source>
</reference>
<protein>
    <recommendedName>
        <fullName evidence="4">RRM domain-containing protein</fullName>
    </recommendedName>
</protein>
<evidence type="ECO:0000256" key="1">
    <source>
        <dbReference type="ARBA" id="ARBA00022884"/>
    </source>
</evidence>
<dbReference type="SUPFAM" id="SSF54928">
    <property type="entry name" value="RNA-binding domain, RBD"/>
    <property type="match status" value="2"/>
</dbReference>
<evidence type="ECO:0000256" key="2">
    <source>
        <dbReference type="PROSITE-ProRule" id="PRU00176"/>
    </source>
</evidence>
<dbReference type="InterPro" id="IPR012677">
    <property type="entry name" value="Nucleotide-bd_a/b_plait_sf"/>
</dbReference>
<evidence type="ECO:0000256" key="3">
    <source>
        <dbReference type="SAM" id="MobiDB-lite"/>
    </source>
</evidence>
<sequence length="605" mass="65079">MQNRRYQPPQQAQQPSQQQQGQAQQGGKDLRKAKSAFVLSERNRRGGVAGQGQQQQNVGAGPVVVPTVQGGENVEGEKGIVLGSGKGAPRSINHHNGAVKTDGSGKNGGAEGGRVVGQKRSKVRLGQGFPPTSKEQEGSSPASGAEERRPLNKPSSRLFSKQVEEVNRAIGSGSGEGSVPSASPAPTSAATSSSGPKQPRNKKSTRSLSTTAPRDPSLSLGIYIYSFPPWIRAKDLLSLFSEFGEIVNVGIVAKPKNNDGRAYAYVDFETVGCAERAQKEVGGRKGVFGVEEGVEVRVRFDRMGRREGDVKDKAKDGEKVDAQKGEQNKDQEVQKGDEKKEEEVKKVDDKKKEEKKDEKTEVDYRTLHIANVPQHVDKAELTPLFIPHGPIRRLHLVSRPKEKRSFAFVSYRTPDSASKALAFITSTPVLGMSEPLKAEYSRVEKKNKKDATKSVGKGGRVLVLAKDIGKDGEAGLREKYPSLQKNLPLSGTSQSILVFTTAQDASKLVATRAHSSSFPRHRRIIVNDGLQGEGITIGESDVREFLSPTGDIRFVTSDTDGKWVVEFTKGDDAVKGLVKLLSTPFGGDGGVILGGGYAPGGRGKK</sequence>
<feature type="domain" description="RRM" evidence="4">
    <location>
        <begin position="365"/>
        <end position="443"/>
    </location>
</feature>
<keyword evidence="6" id="KW-1185">Reference proteome</keyword>
<dbReference type="InterPro" id="IPR000504">
    <property type="entry name" value="RRM_dom"/>
</dbReference>
<dbReference type="SMART" id="SM00360">
    <property type="entry name" value="RRM"/>
    <property type="match status" value="2"/>
</dbReference>
<dbReference type="GO" id="GO:0003723">
    <property type="term" value="F:RNA binding"/>
    <property type="evidence" value="ECO:0007669"/>
    <property type="project" value="UniProtKB-UniRule"/>
</dbReference>
<dbReference type="CDD" id="cd00590">
    <property type="entry name" value="RRM_SF"/>
    <property type="match status" value="2"/>
</dbReference>
<feature type="compositionally biased region" description="Low complexity" evidence="3">
    <location>
        <begin position="51"/>
        <end position="66"/>
    </location>
</feature>
<dbReference type="Pfam" id="PF00076">
    <property type="entry name" value="RRM_1"/>
    <property type="match status" value="2"/>
</dbReference>
<feature type="compositionally biased region" description="Low complexity" evidence="3">
    <location>
        <begin position="7"/>
        <end position="27"/>
    </location>
</feature>
<comment type="caution">
    <text evidence="5">The sequence shown here is derived from an EMBL/GenBank/DDBJ whole genome shotgun (WGS) entry which is preliminary data.</text>
</comment>
<feature type="compositionally biased region" description="Gly residues" evidence="3">
    <location>
        <begin position="105"/>
        <end position="115"/>
    </location>
</feature>
<accession>A0AAD5SHD7</accession>
<organism evidence="5 6">
    <name type="scientific">Rhizophlyctis rosea</name>
    <dbReference type="NCBI Taxonomy" id="64517"/>
    <lineage>
        <taxon>Eukaryota</taxon>
        <taxon>Fungi</taxon>
        <taxon>Fungi incertae sedis</taxon>
        <taxon>Chytridiomycota</taxon>
        <taxon>Chytridiomycota incertae sedis</taxon>
        <taxon>Chytridiomycetes</taxon>
        <taxon>Rhizophlyctidales</taxon>
        <taxon>Rhizophlyctidaceae</taxon>
        <taxon>Rhizophlyctis</taxon>
    </lineage>
</organism>
<dbReference type="InterPro" id="IPR035979">
    <property type="entry name" value="RBD_domain_sf"/>
</dbReference>